<keyword evidence="1 3" id="KW-0378">Hydrolase</keyword>
<evidence type="ECO:0000313" key="4">
    <source>
        <dbReference type="Proteomes" id="UP000664218"/>
    </source>
</evidence>
<reference evidence="3" key="1">
    <citation type="submission" date="2021-03" db="EMBL/GenBank/DDBJ databases">
        <title>Proteiniclasticum marinus sp. nov., isolated from tidal flat sediment.</title>
        <authorList>
            <person name="Namirimu T."/>
            <person name="Yang J.-A."/>
            <person name="Yang S.-H."/>
            <person name="Kim Y.-J."/>
            <person name="Kwon K.K."/>
        </authorList>
    </citation>
    <scope>NUCLEOTIDE SEQUENCE</scope>
    <source>
        <strain evidence="3">SCR006</strain>
    </source>
</reference>
<evidence type="ECO:0000256" key="2">
    <source>
        <dbReference type="PIRSR" id="PIRSR605754-1"/>
    </source>
</evidence>
<gene>
    <name evidence="3" type="primary">srtB</name>
    <name evidence="3" type="ORF">J3A84_00910</name>
</gene>
<keyword evidence="4" id="KW-1185">Reference proteome</keyword>
<dbReference type="InterPro" id="IPR009835">
    <property type="entry name" value="SrtB"/>
</dbReference>
<dbReference type="EMBL" id="JAFNJU010000001">
    <property type="protein sequence ID" value="MBO1263599.1"/>
    <property type="molecule type" value="Genomic_DNA"/>
</dbReference>
<evidence type="ECO:0000313" key="3">
    <source>
        <dbReference type="EMBL" id="MBO1263599.1"/>
    </source>
</evidence>
<dbReference type="GO" id="GO:0016787">
    <property type="term" value="F:hydrolase activity"/>
    <property type="evidence" value="ECO:0007669"/>
    <property type="project" value="UniProtKB-KW"/>
</dbReference>
<dbReference type="SUPFAM" id="SSF63817">
    <property type="entry name" value="Sortase"/>
    <property type="match status" value="1"/>
</dbReference>
<comment type="caution">
    <text evidence="3">The sequence shown here is derived from an EMBL/GenBank/DDBJ whole genome shotgun (WGS) entry which is preliminary data.</text>
</comment>
<dbReference type="Gene3D" id="2.40.260.10">
    <property type="entry name" value="Sortase"/>
    <property type="match status" value="1"/>
</dbReference>
<name>A0A939H6X8_9CLOT</name>
<dbReference type="InterPro" id="IPR023365">
    <property type="entry name" value="Sortase_dom-sf"/>
</dbReference>
<dbReference type="InterPro" id="IPR005754">
    <property type="entry name" value="Sortase"/>
</dbReference>
<dbReference type="RefSeq" id="WP_207598115.1">
    <property type="nucleotide sequence ID" value="NZ_JAFNJU010000001.1"/>
</dbReference>
<protein>
    <submittedName>
        <fullName evidence="3">Class B sortase</fullName>
        <ecNumber evidence="3">3.4.22.71</ecNumber>
    </submittedName>
</protein>
<sequence>MIITKRNIIVTLLSIAALLQLSLWIYDINNENAMKASEAYYDELSQLNSAAIETDLPETPDVKLDVQPEEAPPLFPTGNFTYTPNPDSALLKINPDYVGWIKIDNTKIDYPIVRGSDNEEYLDINFDREKDVLGSIFMDYRNIGMGLDQHTIIYGHYTERGYMFGDLRKYLDSEFLSSNDTFTISTPQGEKTYQIFSMHISPSEGPFLETQFKDIAYTDFLSLLKEESIVDRDVVLDENLDLLSLVTCNYAVEDGRLFIHAIEVLQ</sequence>
<organism evidence="3 4">
    <name type="scientific">Proteiniclasticum aestuarii</name>
    <dbReference type="NCBI Taxonomy" id="2817862"/>
    <lineage>
        <taxon>Bacteria</taxon>
        <taxon>Bacillati</taxon>
        <taxon>Bacillota</taxon>
        <taxon>Clostridia</taxon>
        <taxon>Eubacteriales</taxon>
        <taxon>Clostridiaceae</taxon>
        <taxon>Proteiniclasticum</taxon>
    </lineage>
</organism>
<dbReference type="AlphaFoldDB" id="A0A939H6X8"/>
<evidence type="ECO:0000256" key="1">
    <source>
        <dbReference type="ARBA" id="ARBA00022801"/>
    </source>
</evidence>
<dbReference type="Pfam" id="PF04203">
    <property type="entry name" value="Sortase"/>
    <property type="match status" value="1"/>
</dbReference>
<proteinExistence type="predicted"/>
<dbReference type="CDD" id="cd05826">
    <property type="entry name" value="Sortase_B"/>
    <property type="match status" value="1"/>
</dbReference>
<dbReference type="EC" id="3.4.22.71" evidence="3"/>
<dbReference type="Proteomes" id="UP000664218">
    <property type="component" value="Unassembled WGS sequence"/>
</dbReference>
<feature type="active site" description="Proton donor/acceptor" evidence="2">
    <location>
        <position position="156"/>
    </location>
</feature>
<feature type="active site" description="Acyl-thioester intermediate" evidence="2">
    <location>
        <position position="248"/>
    </location>
</feature>
<accession>A0A939H6X8</accession>
<dbReference type="NCBIfam" id="TIGR03064">
    <property type="entry name" value="sortase_srtB"/>
    <property type="match status" value="1"/>
</dbReference>